<evidence type="ECO:0000256" key="2">
    <source>
        <dbReference type="ARBA" id="ARBA00023033"/>
    </source>
</evidence>
<dbReference type="Gene3D" id="3.20.20.30">
    <property type="entry name" value="Luciferase-like domain"/>
    <property type="match status" value="1"/>
</dbReference>
<evidence type="ECO:0000259" key="3">
    <source>
        <dbReference type="Pfam" id="PF00296"/>
    </source>
</evidence>
<reference evidence="4 5" key="1">
    <citation type="submission" date="2017-05" db="EMBL/GenBank/DDBJ databases">
        <title>The complete genome sequence of Deinococcus ficus isolated from the rhizosphere of the Ficus religiosa L. in Taiwan.</title>
        <authorList>
            <person name="Wu K.-M."/>
            <person name="Liao T.-L."/>
            <person name="Liu Y.-M."/>
            <person name="Young C.-C."/>
            <person name="Tsai S.-F."/>
        </authorList>
    </citation>
    <scope>NUCLEOTIDE SEQUENCE [LARGE SCALE GENOMIC DNA]</scope>
    <source>
        <strain evidence="4 5">CC-FR2-10</strain>
    </source>
</reference>
<dbReference type="PANTHER" id="PTHR30137:SF8">
    <property type="entry name" value="BLR5498 PROTEIN"/>
    <property type="match status" value="1"/>
</dbReference>
<proteinExistence type="predicted"/>
<accession>A0A221SX14</accession>
<keyword evidence="1" id="KW-0560">Oxidoreductase</keyword>
<dbReference type="SUPFAM" id="SSF51679">
    <property type="entry name" value="Bacterial luciferase-like"/>
    <property type="match status" value="1"/>
</dbReference>
<dbReference type="GO" id="GO:0016705">
    <property type="term" value="F:oxidoreductase activity, acting on paired donors, with incorporation or reduction of molecular oxygen"/>
    <property type="evidence" value="ECO:0007669"/>
    <property type="project" value="InterPro"/>
</dbReference>
<dbReference type="InterPro" id="IPR011251">
    <property type="entry name" value="Luciferase-like_dom"/>
</dbReference>
<sequence>MTPSPTPHFELGIASFGDFTPDPATGAQVSPQQRMKDLLEEIELADQVGLDVFALGEHHRPDYLISSPATVLAAAATLTKNVRLSSAVTVLSTDDPVRVFQQFATLDLISGGRAEIMAGRGSFSESFPLFMGDAPIDYDGLFRERLDLLLTLREHTHVTWKGQTRPSLHGEGVYPRPLQDPLPVWLAIGGTPNSARRAGTLGLPLALAIIGGLPEQFRGLIDLYRASGQAAGFGPDRLKVSINSHGLIADDSRVAADTMFPVHKAVFEKLGQERGWRNAVTRDAFERDRSLRGAYFTGDPQEVADKILYQHEVFGHDRFTLQNGGGTLPHAVVMRSIELLGTQVAPVVRAEIARRTGAAE</sequence>
<organism evidence="4 5">
    <name type="scientific">Deinococcus ficus</name>
    <dbReference type="NCBI Taxonomy" id="317577"/>
    <lineage>
        <taxon>Bacteria</taxon>
        <taxon>Thermotogati</taxon>
        <taxon>Deinococcota</taxon>
        <taxon>Deinococci</taxon>
        <taxon>Deinococcales</taxon>
        <taxon>Deinococcaceae</taxon>
        <taxon>Deinococcus</taxon>
    </lineage>
</organism>
<dbReference type="GO" id="GO:0005829">
    <property type="term" value="C:cytosol"/>
    <property type="evidence" value="ECO:0007669"/>
    <property type="project" value="TreeGrafter"/>
</dbReference>
<dbReference type="NCBIfam" id="TIGR03858">
    <property type="entry name" value="LLM_2I7G"/>
    <property type="match status" value="1"/>
</dbReference>
<dbReference type="EMBL" id="CP021081">
    <property type="protein sequence ID" value="ASN81184.1"/>
    <property type="molecule type" value="Genomic_DNA"/>
</dbReference>
<gene>
    <name evidence="4" type="ORF">DFI_09335</name>
</gene>
<dbReference type="InterPro" id="IPR050766">
    <property type="entry name" value="Bact_Lucif_Oxidored"/>
</dbReference>
<dbReference type="Proteomes" id="UP000259030">
    <property type="component" value="Chromosome"/>
</dbReference>
<evidence type="ECO:0000256" key="1">
    <source>
        <dbReference type="ARBA" id="ARBA00023002"/>
    </source>
</evidence>
<dbReference type="InterPro" id="IPR022290">
    <property type="entry name" value="LLM_Atu2307-like"/>
</dbReference>
<dbReference type="InterPro" id="IPR036661">
    <property type="entry name" value="Luciferase-like_sf"/>
</dbReference>
<dbReference type="RefSeq" id="WP_027462903.1">
    <property type="nucleotide sequence ID" value="NZ_CP021081.1"/>
</dbReference>
<evidence type="ECO:0000313" key="5">
    <source>
        <dbReference type="Proteomes" id="UP000259030"/>
    </source>
</evidence>
<dbReference type="AlphaFoldDB" id="A0A221SX14"/>
<dbReference type="PANTHER" id="PTHR30137">
    <property type="entry name" value="LUCIFERASE-LIKE MONOOXYGENASE"/>
    <property type="match status" value="1"/>
</dbReference>
<keyword evidence="2" id="KW-0503">Monooxygenase</keyword>
<name>A0A221SX14_9DEIO</name>
<dbReference type="GO" id="GO:0004497">
    <property type="term" value="F:monooxygenase activity"/>
    <property type="evidence" value="ECO:0007669"/>
    <property type="project" value="UniProtKB-KW"/>
</dbReference>
<protein>
    <submittedName>
        <fullName evidence="4">LLM class flavin-dependent oxidoreductase</fullName>
    </submittedName>
</protein>
<dbReference type="CDD" id="cd00347">
    <property type="entry name" value="Flavin_utilizing_monoxygenases"/>
    <property type="match status" value="1"/>
</dbReference>
<keyword evidence="5" id="KW-1185">Reference proteome</keyword>
<dbReference type="Pfam" id="PF00296">
    <property type="entry name" value="Bac_luciferase"/>
    <property type="match status" value="1"/>
</dbReference>
<dbReference type="STRING" id="317577.GCA_000419625_02047"/>
<feature type="domain" description="Luciferase-like" evidence="3">
    <location>
        <begin position="16"/>
        <end position="313"/>
    </location>
</feature>
<dbReference type="KEGG" id="dfc:DFI_09335"/>
<evidence type="ECO:0000313" key="4">
    <source>
        <dbReference type="EMBL" id="ASN81184.1"/>
    </source>
</evidence>